<name>A0ABR0MZB3_GOSAR</name>
<sequence>MKEPTECEGSGEGKLVITATKKVLEKLENDGPPSAHEEGSATFIERARPGSLHLRPGREDGPMNTDQNAQHIDGLKLGKSIGHYEPQASNTEPSPPKGTVRVPNKGTFEEHPAPPNLQMAQEIMKASTAGILDASKHFVVLFKEDNQSINKGLS</sequence>
<proteinExistence type="predicted"/>
<evidence type="ECO:0000256" key="1">
    <source>
        <dbReference type="SAM" id="MobiDB-lite"/>
    </source>
</evidence>
<keyword evidence="3" id="KW-1185">Reference proteome</keyword>
<dbReference type="EMBL" id="JARKNE010000011">
    <property type="protein sequence ID" value="KAK5783619.1"/>
    <property type="molecule type" value="Genomic_DNA"/>
</dbReference>
<gene>
    <name evidence="2" type="ORF">PVK06_038130</name>
</gene>
<evidence type="ECO:0000313" key="2">
    <source>
        <dbReference type="EMBL" id="KAK5783619.1"/>
    </source>
</evidence>
<evidence type="ECO:0000313" key="3">
    <source>
        <dbReference type="Proteomes" id="UP001358586"/>
    </source>
</evidence>
<feature type="compositionally biased region" description="Basic and acidic residues" evidence="1">
    <location>
        <begin position="26"/>
        <end position="39"/>
    </location>
</feature>
<comment type="caution">
    <text evidence="2">The sequence shown here is derived from an EMBL/GenBank/DDBJ whole genome shotgun (WGS) entry which is preliminary data.</text>
</comment>
<accession>A0ABR0MZB3</accession>
<organism evidence="2 3">
    <name type="scientific">Gossypium arboreum</name>
    <name type="common">Tree cotton</name>
    <name type="synonym">Gossypium nanking</name>
    <dbReference type="NCBI Taxonomy" id="29729"/>
    <lineage>
        <taxon>Eukaryota</taxon>
        <taxon>Viridiplantae</taxon>
        <taxon>Streptophyta</taxon>
        <taxon>Embryophyta</taxon>
        <taxon>Tracheophyta</taxon>
        <taxon>Spermatophyta</taxon>
        <taxon>Magnoliopsida</taxon>
        <taxon>eudicotyledons</taxon>
        <taxon>Gunneridae</taxon>
        <taxon>Pentapetalae</taxon>
        <taxon>rosids</taxon>
        <taxon>malvids</taxon>
        <taxon>Malvales</taxon>
        <taxon>Malvaceae</taxon>
        <taxon>Malvoideae</taxon>
        <taxon>Gossypium</taxon>
    </lineage>
</organism>
<protein>
    <submittedName>
        <fullName evidence="2">Uncharacterized protein</fullName>
    </submittedName>
</protein>
<feature type="region of interest" description="Disordered" evidence="1">
    <location>
        <begin position="26"/>
        <end position="114"/>
    </location>
</feature>
<dbReference type="Proteomes" id="UP001358586">
    <property type="component" value="Chromosome 11"/>
</dbReference>
<reference evidence="2 3" key="1">
    <citation type="submission" date="2023-03" db="EMBL/GenBank/DDBJ databases">
        <title>WGS of Gossypium arboreum.</title>
        <authorList>
            <person name="Yu D."/>
        </authorList>
    </citation>
    <scope>NUCLEOTIDE SEQUENCE [LARGE SCALE GENOMIC DNA]</scope>
    <source>
        <tissue evidence="2">Leaf</tissue>
    </source>
</reference>